<dbReference type="NCBIfam" id="TIGR00931">
    <property type="entry name" value="antiport_nhaC"/>
    <property type="match status" value="1"/>
</dbReference>
<reference evidence="11 12" key="1">
    <citation type="submission" date="2016-10" db="EMBL/GenBank/DDBJ databases">
        <authorList>
            <person name="Varghese N."/>
            <person name="Submissions S."/>
        </authorList>
    </citation>
    <scope>NUCLEOTIDE SEQUENCE [LARGE SCALE GENOMIC DNA]</scope>
    <source>
        <strain evidence="11 12">DSM 1361</strain>
    </source>
</reference>
<dbReference type="GO" id="GO:0005886">
    <property type="term" value="C:plasma membrane"/>
    <property type="evidence" value="ECO:0007669"/>
    <property type="project" value="UniProtKB-SubCell"/>
</dbReference>
<dbReference type="RefSeq" id="WP_093142717.1">
    <property type="nucleotide sequence ID" value="NZ_FOXF01000033.1"/>
</dbReference>
<evidence type="ECO:0000256" key="2">
    <source>
        <dbReference type="ARBA" id="ARBA00022448"/>
    </source>
</evidence>
<evidence type="ECO:0000256" key="7">
    <source>
        <dbReference type="ARBA" id="ARBA00023136"/>
    </source>
</evidence>
<dbReference type="OrthoDB" id="9762978at2"/>
<accession>A0A662ZIE7</accession>
<comment type="similarity">
    <text evidence="8">Belongs to the NhaC Na(+)/H(+) (TC 2.A.35) antiporter family.</text>
</comment>
<organism evidence="11 12">
    <name type="scientific">Ruminobacter amylophilus</name>
    <dbReference type="NCBI Taxonomy" id="867"/>
    <lineage>
        <taxon>Bacteria</taxon>
        <taxon>Pseudomonadati</taxon>
        <taxon>Pseudomonadota</taxon>
        <taxon>Gammaproteobacteria</taxon>
        <taxon>Aeromonadales</taxon>
        <taxon>Succinivibrionaceae</taxon>
        <taxon>Ruminobacter</taxon>
    </lineage>
</organism>
<keyword evidence="6 9" id="KW-1133">Transmembrane helix</keyword>
<dbReference type="PANTHER" id="PTHR33451">
    <property type="entry name" value="MALATE-2H(+)/NA(+)-LACTATE ANTIPORTER"/>
    <property type="match status" value="1"/>
</dbReference>
<dbReference type="InterPro" id="IPR004770">
    <property type="entry name" value="Na/H_antiport_NhaC"/>
</dbReference>
<dbReference type="InterPro" id="IPR018461">
    <property type="entry name" value="Na/H_Antiport_NhaC-like_C"/>
</dbReference>
<feature type="transmembrane region" description="Helical" evidence="9">
    <location>
        <begin position="331"/>
        <end position="349"/>
    </location>
</feature>
<evidence type="ECO:0000256" key="8">
    <source>
        <dbReference type="ARBA" id="ARBA00038435"/>
    </source>
</evidence>
<evidence type="ECO:0000313" key="11">
    <source>
        <dbReference type="EMBL" id="SFP53262.1"/>
    </source>
</evidence>
<dbReference type="Pfam" id="PF03553">
    <property type="entry name" value="Na_H_antiporter"/>
    <property type="match status" value="1"/>
</dbReference>
<keyword evidence="4" id="KW-1003">Cell membrane</keyword>
<evidence type="ECO:0000256" key="5">
    <source>
        <dbReference type="ARBA" id="ARBA00022692"/>
    </source>
</evidence>
<evidence type="ECO:0000256" key="4">
    <source>
        <dbReference type="ARBA" id="ARBA00022475"/>
    </source>
</evidence>
<keyword evidence="2" id="KW-0813">Transport</keyword>
<evidence type="ECO:0000256" key="1">
    <source>
        <dbReference type="ARBA" id="ARBA00004651"/>
    </source>
</evidence>
<keyword evidence="3" id="KW-0050">Antiport</keyword>
<feature type="transmembrane region" description="Helical" evidence="9">
    <location>
        <begin position="115"/>
        <end position="136"/>
    </location>
</feature>
<evidence type="ECO:0000256" key="3">
    <source>
        <dbReference type="ARBA" id="ARBA00022449"/>
    </source>
</evidence>
<name>A0A662ZIE7_9GAMM</name>
<feature type="transmembrane region" description="Helical" evidence="9">
    <location>
        <begin position="43"/>
        <end position="61"/>
    </location>
</feature>
<protein>
    <submittedName>
        <fullName evidence="11">Na+:H+ antiporter, NhaC family</fullName>
    </submittedName>
</protein>
<evidence type="ECO:0000313" key="12">
    <source>
        <dbReference type="Proteomes" id="UP000243745"/>
    </source>
</evidence>
<keyword evidence="7 9" id="KW-0472">Membrane</keyword>
<dbReference type="InterPro" id="IPR052180">
    <property type="entry name" value="NhaC_Na-H+_Antiporter"/>
</dbReference>
<keyword evidence="12" id="KW-1185">Reference proteome</keyword>
<feature type="domain" description="Na+/H+ antiporter NhaC-like C-terminal" evidence="10">
    <location>
        <begin position="167"/>
        <end position="472"/>
    </location>
</feature>
<evidence type="ECO:0000256" key="6">
    <source>
        <dbReference type="ARBA" id="ARBA00022989"/>
    </source>
</evidence>
<dbReference type="GO" id="GO:0015297">
    <property type="term" value="F:antiporter activity"/>
    <property type="evidence" value="ECO:0007669"/>
    <property type="project" value="UniProtKB-KW"/>
</dbReference>
<proteinExistence type="inferred from homology"/>
<dbReference type="PANTHER" id="PTHR33451:SF3">
    <property type="entry name" value="MALATE-2H(+)_NA(+)-LACTATE ANTIPORTER"/>
    <property type="match status" value="1"/>
</dbReference>
<feature type="transmembrane region" description="Helical" evidence="9">
    <location>
        <begin position="450"/>
        <end position="475"/>
    </location>
</feature>
<keyword evidence="5 9" id="KW-0812">Transmembrane</keyword>
<evidence type="ECO:0000259" key="10">
    <source>
        <dbReference type="Pfam" id="PF03553"/>
    </source>
</evidence>
<comment type="subcellular location">
    <subcellularLocation>
        <location evidence="1">Cell membrane</location>
        <topology evidence="1">Multi-pass membrane protein</topology>
    </subcellularLocation>
</comment>
<feature type="transmembrane region" description="Helical" evidence="9">
    <location>
        <begin position="73"/>
        <end position="95"/>
    </location>
</feature>
<feature type="transmembrane region" description="Helical" evidence="9">
    <location>
        <begin position="238"/>
        <end position="258"/>
    </location>
</feature>
<evidence type="ECO:0000256" key="9">
    <source>
        <dbReference type="SAM" id="Phobius"/>
    </source>
</evidence>
<sequence length="485" mass="51689">MTPDMKNSPNLFLSLIPVVFLFILLAFSVYCFGDDCVSGPNQMVLFASTFAVFIVSILAGRKYTELEKGMIQGIAETLPACLILLFVGVLISVWFVSGTMPTMIYYGMNLINARVFYPCAAIVCALVSMCIGSSWNTAATAGIAAMGIAKALGLDPVITAGAVISGSYFGDKMSPLSETTNLASAVSQVNLFDHIRGMTFTTVPSIIISVIMFAAAGLRAQPAAESIDNESFRDMLQSSFNISPWCLLPLAVLIYFAVKRYPPIFTILAGIVSGLAAAVIFQFDSITGILGTDGSFPENIRALWLVTYDGLRLNTGNEAFNALLSGGGMSGMFNTVILMIAAMSFGSAMECSGCLRRIMSVVVRFINSAGRLVLATVLTAFGINAISGEQCMSVILPGRMYAEIYDDMKIAPTVMSRSLEDGGTITSVLIPWSTCGVYFSGIMGISTLDYLPYCFFNLVNVGLAVIFAVFGLGIVGKSGKQPADF</sequence>
<dbReference type="EMBL" id="FOXF01000033">
    <property type="protein sequence ID" value="SFP53262.1"/>
    <property type="molecule type" value="Genomic_DNA"/>
</dbReference>
<dbReference type="Proteomes" id="UP000243745">
    <property type="component" value="Unassembled WGS sequence"/>
</dbReference>
<feature type="transmembrane region" description="Helical" evidence="9">
    <location>
        <begin position="265"/>
        <end position="283"/>
    </location>
</feature>
<feature type="transmembrane region" description="Helical" evidence="9">
    <location>
        <begin position="361"/>
        <end position="383"/>
    </location>
</feature>
<feature type="transmembrane region" description="Helical" evidence="9">
    <location>
        <begin position="197"/>
        <end position="218"/>
    </location>
</feature>
<dbReference type="AlphaFoldDB" id="A0A662ZIE7"/>
<gene>
    <name evidence="11" type="ORF">SAMN02910344_01647</name>
</gene>